<evidence type="ECO:0000256" key="6">
    <source>
        <dbReference type="ARBA" id="ARBA00029628"/>
    </source>
</evidence>
<keyword evidence="3" id="KW-0678">Repressor</keyword>
<evidence type="ECO:0000256" key="5">
    <source>
        <dbReference type="ARBA" id="ARBA00023163"/>
    </source>
</evidence>
<organism evidence="8 9">
    <name type="scientific">Rhizobium quercicola</name>
    <dbReference type="NCBI Taxonomy" id="2901226"/>
    <lineage>
        <taxon>Bacteria</taxon>
        <taxon>Pseudomonadati</taxon>
        <taxon>Pseudomonadota</taxon>
        <taxon>Alphaproteobacteria</taxon>
        <taxon>Hyphomicrobiales</taxon>
        <taxon>Rhizobiaceae</taxon>
        <taxon>Rhizobium/Agrobacterium group</taxon>
        <taxon>Rhizobium</taxon>
    </lineage>
</organism>
<comment type="similarity">
    <text evidence="1">Belongs to the CcdB toxin family.</text>
</comment>
<dbReference type="InterPro" id="IPR002712">
    <property type="entry name" value="CcdB"/>
</dbReference>
<dbReference type="SUPFAM" id="SSF50118">
    <property type="entry name" value="Cell growth inhibitor/plasmid maintenance toxic component"/>
    <property type="match status" value="1"/>
</dbReference>
<keyword evidence="9" id="KW-1185">Reference proteome</keyword>
<gene>
    <name evidence="8" type="ORF">LRX75_13610</name>
</gene>
<evidence type="ECO:0000256" key="2">
    <source>
        <dbReference type="ARBA" id="ARBA00015075"/>
    </source>
</evidence>
<evidence type="ECO:0000256" key="7">
    <source>
        <dbReference type="ARBA" id="ARBA00033135"/>
    </source>
</evidence>
<keyword evidence="5" id="KW-0804">Transcription</keyword>
<dbReference type="Gene3D" id="2.30.30.110">
    <property type="match status" value="1"/>
</dbReference>
<proteinExistence type="inferred from homology"/>
<evidence type="ECO:0000313" key="9">
    <source>
        <dbReference type="Proteomes" id="UP001139089"/>
    </source>
</evidence>
<dbReference type="RefSeq" id="WP_231815205.1">
    <property type="nucleotide sequence ID" value="NZ_JAJOZR010000008.1"/>
</dbReference>
<evidence type="ECO:0000256" key="1">
    <source>
        <dbReference type="ARBA" id="ARBA00005230"/>
    </source>
</evidence>
<accession>A0A9X1NTJ1</accession>
<dbReference type="GO" id="GO:0006276">
    <property type="term" value="P:plasmid maintenance"/>
    <property type="evidence" value="ECO:0007669"/>
    <property type="project" value="InterPro"/>
</dbReference>
<dbReference type="Pfam" id="PF01845">
    <property type="entry name" value="CcdB"/>
    <property type="match status" value="1"/>
</dbReference>
<dbReference type="InterPro" id="IPR011067">
    <property type="entry name" value="Plasmid_toxin/cell-grow_inhib"/>
</dbReference>
<dbReference type="AlphaFoldDB" id="A0A9X1NTJ1"/>
<evidence type="ECO:0000313" key="8">
    <source>
        <dbReference type="EMBL" id="MCD7110075.1"/>
    </source>
</evidence>
<dbReference type="Proteomes" id="UP001139089">
    <property type="component" value="Unassembled WGS sequence"/>
</dbReference>
<dbReference type="EMBL" id="JAJOZR010000008">
    <property type="protein sequence ID" value="MCD7110075.1"/>
    <property type="molecule type" value="Genomic_DNA"/>
</dbReference>
<sequence length="99" mass="11072">MARFCVHRLKYDGALALDVQAEILGDLDTRTMIPLLSQDAIAKTFPRLNPTFEIEGTRLVMATQFMAVVPTREIGATIVDLRKRADEITAALDFLFQGF</sequence>
<keyword evidence="4" id="KW-0805">Transcription regulation</keyword>
<protein>
    <recommendedName>
        <fullName evidence="2">Toxin CcdB</fullName>
    </recommendedName>
    <alternativeName>
        <fullName evidence="7">Cytotoxic protein CcdB</fullName>
    </alternativeName>
    <alternativeName>
        <fullName evidence="6">Protein LetD</fullName>
    </alternativeName>
</protein>
<evidence type="ECO:0000256" key="4">
    <source>
        <dbReference type="ARBA" id="ARBA00023015"/>
    </source>
</evidence>
<comment type="caution">
    <text evidence="8">The sequence shown here is derived from an EMBL/GenBank/DDBJ whole genome shotgun (WGS) entry which is preliminary data.</text>
</comment>
<reference evidence="8" key="1">
    <citation type="submission" date="2021-12" db="EMBL/GenBank/DDBJ databases">
        <authorList>
            <person name="Li Y."/>
        </authorList>
    </citation>
    <scope>NUCLEOTIDE SEQUENCE</scope>
    <source>
        <strain evidence="8">DKSPLA3</strain>
    </source>
</reference>
<dbReference type="GO" id="GO:0008657">
    <property type="term" value="F:DNA topoisomerase type II (double strand cut, ATP-hydrolyzing) inhibitor activity"/>
    <property type="evidence" value="ECO:0007669"/>
    <property type="project" value="InterPro"/>
</dbReference>
<evidence type="ECO:0000256" key="3">
    <source>
        <dbReference type="ARBA" id="ARBA00022491"/>
    </source>
</evidence>
<name>A0A9X1NTJ1_9HYPH</name>